<evidence type="ECO:0000313" key="2">
    <source>
        <dbReference type="EMBL" id="ROW05343.1"/>
    </source>
</evidence>
<reference evidence="2 3" key="1">
    <citation type="submission" date="2015-09" db="EMBL/GenBank/DDBJ databases">
        <title>Host preference determinants of Valsa canker pathogens revealed by comparative genomics.</title>
        <authorList>
            <person name="Yin Z."/>
            <person name="Huang L."/>
        </authorList>
    </citation>
    <scope>NUCLEOTIDE SEQUENCE [LARGE SCALE GENOMIC DNA]</scope>
    <source>
        <strain evidence="2 3">YSFL</strain>
    </source>
</reference>
<accession>A0A423WPJ9</accession>
<gene>
    <name evidence="2" type="ORF">VSDG_00520</name>
</gene>
<evidence type="ECO:0000313" key="3">
    <source>
        <dbReference type="Proteomes" id="UP000284375"/>
    </source>
</evidence>
<protein>
    <submittedName>
        <fullName evidence="2">Uncharacterized protein</fullName>
    </submittedName>
</protein>
<dbReference type="Proteomes" id="UP000284375">
    <property type="component" value="Unassembled WGS sequence"/>
</dbReference>
<sequence>MADRSKQEIYHRGKKSYLAGPALLPNGDFVPYCAPYSIPAPKAIERLAQAAPHSHVPCGQDTWRDLVGFKATLPCTKTLCPVARGNILKGLWLTIYPYVEQIAGSESAKYGNTRIFHIRPAPANQPAPDALTVWQKLGFSEPSNPAPLSKWQNIMTINQVSLASKDASCSSKDEFFMNVGGCGAMFRSQADVVYLDKSFWKQFFEGCLDCSDDLIPGVYPDDLRKVQNVAIDIAVLRNTREFEAVVNTIVRRMPNVKNFLAVMTSMKARPEHVPRTVVAVLNKTVDQEANEEIKASLGLHDDPFQLSPPVGVVGSNLRRLGFMGLPNCQWRYVLLTYYQDTFQGLYHDVRLDLYPGNPEEEINETEADGMKEYTAHPVDAGQPGPSQPDISPHSKMNDQMKSITQGPTSTTARFFSQLNAW</sequence>
<dbReference type="OrthoDB" id="10653649at2759"/>
<name>A0A423WPJ9_CYTCH</name>
<comment type="caution">
    <text evidence="2">The sequence shown here is derived from an EMBL/GenBank/DDBJ whole genome shotgun (WGS) entry which is preliminary data.</text>
</comment>
<dbReference type="EMBL" id="LJZO01000001">
    <property type="protein sequence ID" value="ROW05343.1"/>
    <property type="molecule type" value="Genomic_DNA"/>
</dbReference>
<keyword evidence="3" id="KW-1185">Reference proteome</keyword>
<proteinExistence type="predicted"/>
<dbReference type="AlphaFoldDB" id="A0A423WPJ9"/>
<organism evidence="2 3">
    <name type="scientific">Cytospora chrysosperma</name>
    <name type="common">Cytospora canker fungus</name>
    <name type="synonym">Sphaeria chrysosperma</name>
    <dbReference type="NCBI Taxonomy" id="252740"/>
    <lineage>
        <taxon>Eukaryota</taxon>
        <taxon>Fungi</taxon>
        <taxon>Dikarya</taxon>
        <taxon>Ascomycota</taxon>
        <taxon>Pezizomycotina</taxon>
        <taxon>Sordariomycetes</taxon>
        <taxon>Sordariomycetidae</taxon>
        <taxon>Diaporthales</taxon>
        <taxon>Cytosporaceae</taxon>
        <taxon>Cytospora</taxon>
    </lineage>
</organism>
<evidence type="ECO:0000256" key="1">
    <source>
        <dbReference type="SAM" id="MobiDB-lite"/>
    </source>
</evidence>
<feature type="region of interest" description="Disordered" evidence="1">
    <location>
        <begin position="375"/>
        <end position="397"/>
    </location>
</feature>